<comment type="caution">
    <text evidence="1">The sequence shown here is derived from an EMBL/GenBank/DDBJ whole genome shotgun (WGS) entry which is preliminary data.</text>
</comment>
<dbReference type="EMBL" id="JACXJA010000017">
    <property type="protein sequence ID" value="MBD2863249.1"/>
    <property type="molecule type" value="Genomic_DNA"/>
</dbReference>
<dbReference type="Proteomes" id="UP000639396">
    <property type="component" value="Unassembled WGS sequence"/>
</dbReference>
<sequence>MGASDFGLVTITLASIVQTVPPLPPVTIPVGVNLLTNVPYPYVGSNVTIDLLPILGVDQDIIVPVPGVTAETVVITPVLSANLIVTVTEGP</sequence>
<dbReference type="AlphaFoldDB" id="A0A927C8A8"/>
<proteinExistence type="predicted"/>
<keyword evidence="2" id="KW-1185">Reference proteome</keyword>
<organism evidence="1 2">
    <name type="scientific">Paenibacillus oceani</name>
    <dbReference type="NCBI Taxonomy" id="2772510"/>
    <lineage>
        <taxon>Bacteria</taxon>
        <taxon>Bacillati</taxon>
        <taxon>Bacillota</taxon>
        <taxon>Bacilli</taxon>
        <taxon>Bacillales</taxon>
        <taxon>Paenibacillaceae</taxon>
        <taxon>Paenibacillus</taxon>
    </lineage>
</organism>
<protein>
    <submittedName>
        <fullName evidence="1">Uncharacterized protein</fullName>
    </submittedName>
</protein>
<evidence type="ECO:0000313" key="2">
    <source>
        <dbReference type="Proteomes" id="UP000639396"/>
    </source>
</evidence>
<evidence type="ECO:0000313" key="1">
    <source>
        <dbReference type="EMBL" id="MBD2863249.1"/>
    </source>
</evidence>
<accession>A0A927C8A8</accession>
<name>A0A927C8A8_9BACL</name>
<gene>
    <name evidence="1" type="ORF">IDH45_14745</name>
</gene>
<dbReference type="RefSeq" id="WP_190928860.1">
    <property type="nucleotide sequence ID" value="NZ_JACXJA010000017.1"/>
</dbReference>
<reference evidence="1" key="1">
    <citation type="submission" date="2020-09" db="EMBL/GenBank/DDBJ databases">
        <title>A novel bacterium of genus Paenibacillus, isolated from South China Sea.</title>
        <authorList>
            <person name="Huang H."/>
            <person name="Mo K."/>
            <person name="Hu Y."/>
        </authorList>
    </citation>
    <scope>NUCLEOTIDE SEQUENCE</scope>
    <source>
        <strain evidence="1">IB182363</strain>
    </source>
</reference>